<evidence type="ECO:0000313" key="2">
    <source>
        <dbReference type="Proteomes" id="UP000526408"/>
    </source>
</evidence>
<proteinExistence type="predicted"/>
<dbReference type="AlphaFoldDB" id="A0A7X6JXY8"/>
<name>A0A7X6JXY8_9RHOB</name>
<evidence type="ECO:0008006" key="3">
    <source>
        <dbReference type="Google" id="ProtNLM"/>
    </source>
</evidence>
<comment type="caution">
    <text evidence="1">The sequence shown here is derived from an EMBL/GenBank/DDBJ whole genome shotgun (WGS) entry which is preliminary data.</text>
</comment>
<dbReference type="RefSeq" id="WP_168621916.1">
    <property type="nucleotide sequence ID" value="NZ_JAAZQQ010000001.1"/>
</dbReference>
<evidence type="ECO:0000313" key="1">
    <source>
        <dbReference type="EMBL" id="NKX43555.1"/>
    </source>
</evidence>
<dbReference type="SUPFAM" id="SSF53448">
    <property type="entry name" value="Nucleotide-diphospho-sugar transferases"/>
    <property type="match status" value="1"/>
</dbReference>
<dbReference type="InterPro" id="IPR029044">
    <property type="entry name" value="Nucleotide-diphossugar_trans"/>
</dbReference>
<gene>
    <name evidence="1" type="ORF">HCU73_03045</name>
</gene>
<dbReference type="Proteomes" id="UP000526408">
    <property type="component" value="Unassembled WGS sequence"/>
</dbReference>
<keyword evidence="2" id="KW-1185">Reference proteome</keyword>
<dbReference type="EMBL" id="JAAZQQ010000001">
    <property type="protein sequence ID" value="NKX43555.1"/>
    <property type="molecule type" value="Genomic_DNA"/>
</dbReference>
<accession>A0A7X6JXY8</accession>
<sequence>MAPSLTLFFVVEPPTYQYLSCYLAASIRQHLDPGITLVGYCPAHRMDELDPAAVETLRRMGCEVRPMQTEGVFDPPYPHGNKIIACQQPRETAWAGFMDSDILVLQPHDIGRLLRPGHVTCSAAASILWKPDDLWETVYGAFGLPVPEERITLMRDRRRPMVPYFSSGFVMFPEDSGFPSAWMETAQALDRVEKLEPFRRPYLDQMSLPVAIRRAGLGWNELKENDHFILGGRLRGKPFPRHKPITAVHYRKWEVLDEAGLAQDGYNALKAMVGVKRIRRIFDVSEPDDDIPAGAGPG</sequence>
<organism evidence="1 2">
    <name type="scientific">Roseicyclus persicicus</name>
    <dbReference type="NCBI Taxonomy" id="2650661"/>
    <lineage>
        <taxon>Bacteria</taxon>
        <taxon>Pseudomonadati</taxon>
        <taxon>Pseudomonadota</taxon>
        <taxon>Alphaproteobacteria</taxon>
        <taxon>Rhodobacterales</taxon>
        <taxon>Roseobacteraceae</taxon>
        <taxon>Roseicyclus</taxon>
    </lineage>
</organism>
<reference evidence="1 2" key="1">
    <citation type="submission" date="2020-04" db="EMBL/GenBank/DDBJ databases">
        <authorList>
            <person name="Yoon J."/>
        </authorList>
    </citation>
    <scope>NUCLEOTIDE SEQUENCE [LARGE SCALE GENOMIC DNA]</scope>
    <source>
        <strain evidence="1 2">KMU-115</strain>
    </source>
</reference>
<protein>
    <recommendedName>
        <fullName evidence="3">Glycosyltransferase family 2 protein</fullName>
    </recommendedName>
</protein>